<name>A0A9Q9CFC3_9FIRM</name>
<evidence type="ECO:0000313" key="5">
    <source>
        <dbReference type="Proteomes" id="UP001058072"/>
    </source>
</evidence>
<dbReference type="GO" id="GO:0016787">
    <property type="term" value="F:hydrolase activity"/>
    <property type="evidence" value="ECO:0007669"/>
    <property type="project" value="UniProtKB-KW"/>
</dbReference>
<evidence type="ECO:0000256" key="2">
    <source>
        <dbReference type="ARBA" id="ARBA00022801"/>
    </source>
</evidence>
<dbReference type="PROSITE" id="PS00893">
    <property type="entry name" value="NUDIX_BOX"/>
    <property type="match status" value="1"/>
</dbReference>
<dbReference type="InterPro" id="IPR015797">
    <property type="entry name" value="NUDIX_hydrolase-like_dom_sf"/>
</dbReference>
<evidence type="ECO:0000313" key="4">
    <source>
        <dbReference type="EMBL" id="UUF07550.1"/>
    </source>
</evidence>
<dbReference type="GO" id="GO:0005829">
    <property type="term" value="C:cytosol"/>
    <property type="evidence" value="ECO:0007669"/>
    <property type="project" value="TreeGrafter"/>
</dbReference>
<accession>A0A9Q9CFC3</accession>
<sequence>MKKLEEKQLTSQEYYRNSFLKVTEDEVILPNDKQAKRVVVHHPGGVNLIALDEANRLMLVEQYRYPIEKATLETPAGKIEPGEETSVTAKRELEEETGYTCESLKMIGRFATSPGFCNEYIENFLVINPQKLDYEVAGDEDEFINLYHVTKEEALKFVEEGRICDFKTIYAIQYLILHHQW</sequence>
<feature type="domain" description="Nudix hydrolase" evidence="3">
    <location>
        <begin position="40"/>
        <end position="171"/>
    </location>
</feature>
<dbReference type="Pfam" id="PF00293">
    <property type="entry name" value="NUDIX"/>
    <property type="match status" value="1"/>
</dbReference>
<dbReference type="RefSeq" id="WP_055243456.1">
    <property type="nucleotide sequence ID" value="NZ_CP071250.1"/>
</dbReference>
<dbReference type="InterPro" id="IPR000086">
    <property type="entry name" value="NUDIX_hydrolase_dom"/>
</dbReference>
<reference evidence="4" key="1">
    <citation type="submission" date="2021-03" db="EMBL/GenBank/DDBJ databases">
        <title>Comparative Genomics and Metabolomics in the genus Turicibacter.</title>
        <authorList>
            <person name="Maki J."/>
            <person name="Looft T."/>
        </authorList>
    </citation>
    <scope>NUCLEOTIDE SEQUENCE</scope>
    <source>
        <strain evidence="4">ISU324</strain>
    </source>
</reference>
<dbReference type="InterPro" id="IPR020084">
    <property type="entry name" value="NUDIX_hydrolase_CS"/>
</dbReference>
<dbReference type="PROSITE" id="PS51462">
    <property type="entry name" value="NUDIX"/>
    <property type="match status" value="1"/>
</dbReference>
<evidence type="ECO:0000259" key="3">
    <source>
        <dbReference type="PROSITE" id="PS51462"/>
    </source>
</evidence>
<gene>
    <name evidence="4" type="ORF">J0J70_07875</name>
</gene>
<dbReference type="SUPFAM" id="SSF55811">
    <property type="entry name" value="Nudix"/>
    <property type="match status" value="1"/>
</dbReference>
<dbReference type="GO" id="GO:0006753">
    <property type="term" value="P:nucleoside phosphate metabolic process"/>
    <property type="evidence" value="ECO:0007669"/>
    <property type="project" value="TreeGrafter"/>
</dbReference>
<keyword evidence="2 4" id="KW-0378">Hydrolase</keyword>
<organism evidence="4 5">
    <name type="scientific">Turicibacter bilis</name>
    <dbReference type="NCBI Taxonomy" id="2735723"/>
    <lineage>
        <taxon>Bacteria</taxon>
        <taxon>Bacillati</taxon>
        <taxon>Bacillota</taxon>
        <taxon>Erysipelotrichia</taxon>
        <taxon>Erysipelotrichales</taxon>
        <taxon>Turicibacteraceae</taxon>
        <taxon>Turicibacter</taxon>
    </lineage>
</organism>
<dbReference type="CDD" id="cd03424">
    <property type="entry name" value="NUDIX_ADPRase_Nudt5_UGPPase_Nudt14"/>
    <property type="match status" value="1"/>
</dbReference>
<protein>
    <submittedName>
        <fullName evidence="4">NUDIX hydrolase</fullName>
    </submittedName>
</protein>
<dbReference type="EMBL" id="CP071250">
    <property type="protein sequence ID" value="UUF07550.1"/>
    <property type="molecule type" value="Genomic_DNA"/>
</dbReference>
<evidence type="ECO:0000256" key="1">
    <source>
        <dbReference type="ARBA" id="ARBA00001946"/>
    </source>
</evidence>
<comment type="cofactor">
    <cofactor evidence="1">
        <name>Mg(2+)</name>
        <dbReference type="ChEBI" id="CHEBI:18420"/>
    </cofactor>
</comment>
<dbReference type="PANTHER" id="PTHR11839">
    <property type="entry name" value="UDP/ADP-SUGAR PYROPHOSPHATASE"/>
    <property type="match status" value="1"/>
</dbReference>
<dbReference type="Proteomes" id="UP001058072">
    <property type="component" value="Chromosome"/>
</dbReference>
<proteinExistence type="predicted"/>
<dbReference type="GO" id="GO:0019693">
    <property type="term" value="P:ribose phosphate metabolic process"/>
    <property type="evidence" value="ECO:0007669"/>
    <property type="project" value="TreeGrafter"/>
</dbReference>
<dbReference type="PANTHER" id="PTHR11839:SF18">
    <property type="entry name" value="NUDIX HYDROLASE DOMAIN-CONTAINING PROTEIN"/>
    <property type="match status" value="1"/>
</dbReference>
<dbReference type="FunFam" id="3.90.79.10:FF:000024">
    <property type="entry name" value="ADP-ribose pyrophosphatase"/>
    <property type="match status" value="1"/>
</dbReference>
<dbReference type="Gene3D" id="3.90.79.10">
    <property type="entry name" value="Nucleoside Triphosphate Pyrophosphohydrolase"/>
    <property type="match status" value="1"/>
</dbReference>
<dbReference type="AlphaFoldDB" id="A0A9Q9CFC3"/>